<dbReference type="PIRSF" id="PIRSF017082">
    <property type="entry name" value="YflP"/>
    <property type="match status" value="1"/>
</dbReference>
<comment type="caution">
    <text evidence="3">The sequence shown here is derived from an EMBL/GenBank/DDBJ whole genome shotgun (WGS) entry which is preliminary data.</text>
</comment>
<evidence type="ECO:0000313" key="4">
    <source>
        <dbReference type="Proteomes" id="UP000739565"/>
    </source>
</evidence>
<accession>A0A953N926</accession>
<keyword evidence="4" id="KW-1185">Reference proteome</keyword>
<protein>
    <submittedName>
        <fullName evidence="3">Tripartite tricarboxylate transporter substrate binding protein</fullName>
    </submittedName>
</protein>
<keyword evidence="2" id="KW-0732">Signal</keyword>
<evidence type="ECO:0000256" key="2">
    <source>
        <dbReference type="SAM" id="SignalP"/>
    </source>
</evidence>
<evidence type="ECO:0000256" key="1">
    <source>
        <dbReference type="ARBA" id="ARBA00006987"/>
    </source>
</evidence>
<name>A0A953N926_9BURK</name>
<dbReference type="Gene3D" id="3.40.190.10">
    <property type="entry name" value="Periplasmic binding protein-like II"/>
    <property type="match status" value="1"/>
</dbReference>
<dbReference type="RefSeq" id="WP_259661488.1">
    <property type="nucleotide sequence ID" value="NZ_JAHXRI010000007.1"/>
</dbReference>
<feature type="chain" id="PRO_5038084509" evidence="2">
    <location>
        <begin position="26"/>
        <end position="323"/>
    </location>
</feature>
<dbReference type="EMBL" id="JAHXRI010000007">
    <property type="protein sequence ID" value="MBZ1351086.1"/>
    <property type="molecule type" value="Genomic_DNA"/>
</dbReference>
<dbReference type="InterPro" id="IPR005064">
    <property type="entry name" value="BUG"/>
</dbReference>
<reference evidence="3" key="1">
    <citation type="submission" date="2021-07" db="EMBL/GenBank/DDBJ databases">
        <title>New genus and species of the family Alcaligenaceae.</title>
        <authorList>
            <person name="Hahn M.W."/>
        </authorList>
    </citation>
    <scope>NUCLEOTIDE SEQUENCE</scope>
    <source>
        <strain evidence="3">LF4-65</strain>
    </source>
</reference>
<evidence type="ECO:0000313" key="3">
    <source>
        <dbReference type="EMBL" id="MBZ1351086.1"/>
    </source>
</evidence>
<sequence length="323" mass="33879">MTIRNTGKTILWIIASLLCAAHVSAQDFPNRPVKIVVGYPPGGAVDANARILGQLLSEHWKQPVVIENRGGAGSTIGTGTVARAPADGYTLLLASPAHAINATLYKNLTFDTATAFAPVAKISLAPLVLLLHPSVQAQSVTQLIALAKAQPGKLNYGSSGVGTSVHLAGALFNMMAGTSMQHIPYQGGGPAITALLAGDTQLMFAGIEGLAHAKTGKLRALAITSAQRAELFGDIPTIAESGLPGFDVESWYGLYAPAATPQNVVAQINQATNQVLKTAAAIERFRKLGFEVFQSTPEQFSAFNQSELKRWGEVIQSAKATLN</sequence>
<feature type="signal peptide" evidence="2">
    <location>
        <begin position="1"/>
        <end position="25"/>
    </location>
</feature>
<dbReference type="Proteomes" id="UP000739565">
    <property type="component" value="Unassembled WGS sequence"/>
</dbReference>
<comment type="similarity">
    <text evidence="1">Belongs to the UPF0065 (bug) family.</text>
</comment>
<proteinExistence type="inferred from homology"/>
<dbReference type="PANTHER" id="PTHR42928">
    <property type="entry name" value="TRICARBOXYLATE-BINDING PROTEIN"/>
    <property type="match status" value="1"/>
</dbReference>
<dbReference type="CDD" id="cd13578">
    <property type="entry name" value="PBP2_Bug27"/>
    <property type="match status" value="1"/>
</dbReference>
<dbReference type="Gene3D" id="3.40.190.150">
    <property type="entry name" value="Bordetella uptake gene, domain 1"/>
    <property type="match status" value="1"/>
</dbReference>
<dbReference type="InterPro" id="IPR042100">
    <property type="entry name" value="Bug_dom1"/>
</dbReference>
<dbReference type="SUPFAM" id="SSF53850">
    <property type="entry name" value="Periplasmic binding protein-like II"/>
    <property type="match status" value="1"/>
</dbReference>
<dbReference type="PANTHER" id="PTHR42928:SF5">
    <property type="entry name" value="BLR1237 PROTEIN"/>
    <property type="match status" value="1"/>
</dbReference>
<dbReference type="AlphaFoldDB" id="A0A953N926"/>
<dbReference type="Pfam" id="PF03401">
    <property type="entry name" value="TctC"/>
    <property type="match status" value="1"/>
</dbReference>
<organism evidence="3 4">
    <name type="scientific">Zwartia hollandica</name>
    <dbReference type="NCBI Taxonomy" id="324606"/>
    <lineage>
        <taxon>Bacteria</taxon>
        <taxon>Pseudomonadati</taxon>
        <taxon>Pseudomonadota</taxon>
        <taxon>Betaproteobacteria</taxon>
        <taxon>Burkholderiales</taxon>
        <taxon>Alcaligenaceae</taxon>
        <taxon>Zwartia</taxon>
    </lineage>
</organism>
<gene>
    <name evidence="3" type="ORF">KZZ10_10560</name>
</gene>